<gene>
    <name evidence="2" type="ORF">EYF80_048434</name>
</gene>
<accession>A0A4Z2FJL3</accession>
<dbReference type="AlphaFoldDB" id="A0A4Z2FJL3"/>
<proteinExistence type="predicted"/>
<dbReference type="Proteomes" id="UP000314294">
    <property type="component" value="Unassembled WGS sequence"/>
</dbReference>
<protein>
    <submittedName>
        <fullName evidence="2">Uncharacterized protein</fullName>
    </submittedName>
</protein>
<evidence type="ECO:0000256" key="1">
    <source>
        <dbReference type="SAM" id="MobiDB-lite"/>
    </source>
</evidence>
<sequence length="107" mass="11977">MDRAIMQFVWVEEMRRPPEGLCSGALSPSLPAHYLASVFWLNESRRAERSRFDLHTGKEASSDNEDDINNINNRSADGSDSRTAGRGVSHENDVPPELKYCQLGPLC</sequence>
<comment type="caution">
    <text evidence="2">The sequence shown here is derived from an EMBL/GenBank/DDBJ whole genome shotgun (WGS) entry which is preliminary data.</text>
</comment>
<name>A0A4Z2FJL3_9TELE</name>
<feature type="region of interest" description="Disordered" evidence="1">
    <location>
        <begin position="53"/>
        <end position="97"/>
    </location>
</feature>
<organism evidence="2 3">
    <name type="scientific">Liparis tanakae</name>
    <name type="common">Tanaka's snailfish</name>
    <dbReference type="NCBI Taxonomy" id="230148"/>
    <lineage>
        <taxon>Eukaryota</taxon>
        <taxon>Metazoa</taxon>
        <taxon>Chordata</taxon>
        <taxon>Craniata</taxon>
        <taxon>Vertebrata</taxon>
        <taxon>Euteleostomi</taxon>
        <taxon>Actinopterygii</taxon>
        <taxon>Neopterygii</taxon>
        <taxon>Teleostei</taxon>
        <taxon>Neoteleostei</taxon>
        <taxon>Acanthomorphata</taxon>
        <taxon>Eupercaria</taxon>
        <taxon>Perciformes</taxon>
        <taxon>Cottioidei</taxon>
        <taxon>Cottales</taxon>
        <taxon>Liparidae</taxon>
        <taxon>Liparis</taxon>
    </lineage>
</organism>
<evidence type="ECO:0000313" key="2">
    <source>
        <dbReference type="EMBL" id="TNN41407.1"/>
    </source>
</evidence>
<evidence type="ECO:0000313" key="3">
    <source>
        <dbReference type="Proteomes" id="UP000314294"/>
    </source>
</evidence>
<reference evidence="2 3" key="1">
    <citation type="submission" date="2019-03" db="EMBL/GenBank/DDBJ databases">
        <title>First draft genome of Liparis tanakae, snailfish: a comprehensive survey of snailfish specific genes.</title>
        <authorList>
            <person name="Kim W."/>
            <person name="Song I."/>
            <person name="Jeong J.-H."/>
            <person name="Kim D."/>
            <person name="Kim S."/>
            <person name="Ryu S."/>
            <person name="Song J.Y."/>
            <person name="Lee S.K."/>
        </authorList>
    </citation>
    <scope>NUCLEOTIDE SEQUENCE [LARGE SCALE GENOMIC DNA]</scope>
    <source>
        <tissue evidence="2">Muscle</tissue>
    </source>
</reference>
<dbReference type="EMBL" id="SRLO01001111">
    <property type="protein sequence ID" value="TNN41407.1"/>
    <property type="molecule type" value="Genomic_DNA"/>
</dbReference>
<keyword evidence="3" id="KW-1185">Reference proteome</keyword>